<dbReference type="KEGG" id="nta:107832811"/>
<dbReference type="OrthoDB" id="1305330at2759"/>
<evidence type="ECO:0008006" key="2">
    <source>
        <dbReference type="Google" id="ProtNLM"/>
    </source>
</evidence>
<accession>A0A1S4DSR1</accession>
<gene>
    <name evidence="1" type="primary">LOC107832811</name>
</gene>
<dbReference type="OMA" id="LETHEMI"/>
<dbReference type="AlphaFoldDB" id="A0A1S4DSR1"/>
<dbReference type="STRING" id="4097.A0A1S4DSR1"/>
<dbReference type="PANTHER" id="PTHR33116">
    <property type="entry name" value="REVERSE TRANSCRIPTASE ZINC-BINDING DOMAIN-CONTAINING PROTEIN-RELATED-RELATED"/>
    <property type="match status" value="1"/>
</dbReference>
<dbReference type="PANTHER" id="PTHR33116:SF66">
    <property type="entry name" value="REVERSE TRANSCRIPTASE ZINC-BINDING DOMAIN-CONTAINING PROTEIN"/>
    <property type="match status" value="1"/>
</dbReference>
<organism evidence="1">
    <name type="scientific">Nicotiana tabacum</name>
    <name type="common">Common tobacco</name>
    <dbReference type="NCBI Taxonomy" id="4097"/>
    <lineage>
        <taxon>Eukaryota</taxon>
        <taxon>Viridiplantae</taxon>
        <taxon>Streptophyta</taxon>
        <taxon>Embryophyta</taxon>
        <taxon>Tracheophyta</taxon>
        <taxon>Spermatophyta</taxon>
        <taxon>Magnoliopsida</taxon>
        <taxon>eudicotyledons</taxon>
        <taxon>Gunneridae</taxon>
        <taxon>Pentapetalae</taxon>
        <taxon>asterids</taxon>
        <taxon>lamiids</taxon>
        <taxon>Solanales</taxon>
        <taxon>Solanaceae</taxon>
        <taxon>Nicotianoideae</taxon>
        <taxon>Nicotianeae</taxon>
        <taxon>Nicotiana</taxon>
    </lineage>
</organism>
<dbReference type="RefSeq" id="XP_016516184.1">
    <property type="nucleotide sequence ID" value="XM_016660698.1"/>
</dbReference>
<reference evidence="1" key="1">
    <citation type="submission" date="2025-08" db="UniProtKB">
        <authorList>
            <consortium name="RefSeq"/>
        </authorList>
    </citation>
    <scope>IDENTIFICATION</scope>
</reference>
<proteinExistence type="predicted"/>
<protein>
    <recommendedName>
        <fullName evidence="2">Reverse transcriptase domain-containing protein</fullName>
    </recommendedName>
</protein>
<dbReference type="PaxDb" id="4097-A0A1S4DSR1"/>
<sequence>MRPFKFLNCLASLSEFDATVRQSWETSKRGPAMLSVWNKLKALKRALKQLNKQEFSGMGEATTETYKPVTNEEVKHALVDIDDNRVPRCDGYNSFFFKKTWHILGDEVTAAVKGFFETADMCKAINCTTSTLIPKVRNPTNIKEFRPIFCCTVLYKIISKVLTARLHDVMAELIDNCQTAFVPGRQITDNIIMIHELVKGYGKRTSPRDRRYAISYGTTPAFSNIFSSLRSNYKSKQKLHLLGGESNMLQQQIMDILGYTKAELPFRYMGVPLSTKRLYAIQCKPLIEGMLSRIQSWITKYHSYAGREMRFLWTGAAEPTKKALIAWEKLCTLKVAGGLNLNMEMRNKAAICKLLWNICTRKEKLWVQWIHSYYLKGNTVWNTKPKSASWVIQKIFKAYFEAAGFTEEDVQKMEKFFIKHIYKAMP</sequence>
<name>A0A1S4DSR1_TOBAC</name>
<evidence type="ECO:0000313" key="1">
    <source>
        <dbReference type="RefSeq" id="XP_016516184.1"/>
    </source>
</evidence>